<organism evidence="3 4">
    <name type="scientific">Romanomermis culicivorax</name>
    <name type="common">Nematode worm</name>
    <dbReference type="NCBI Taxonomy" id="13658"/>
    <lineage>
        <taxon>Eukaryota</taxon>
        <taxon>Metazoa</taxon>
        <taxon>Ecdysozoa</taxon>
        <taxon>Nematoda</taxon>
        <taxon>Enoplea</taxon>
        <taxon>Dorylaimia</taxon>
        <taxon>Mermithida</taxon>
        <taxon>Mermithoidea</taxon>
        <taxon>Mermithidae</taxon>
        <taxon>Romanomermis</taxon>
    </lineage>
</organism>
<feature type="domain" description="Arrestin C-terminal-like" evidence="2">
    <location>
        <begin position="53"/>
        <end position="209"/>
    </location>
</feature>
<reference evidence="4" key="1">
    <citation type="submission" date="2022-11" db="UniProtKB">
        <authorList>
            <consortium name="WormBaseParasite"/>
        </authorList>
    </citation>
    <scope>IDENTIFICATION</scope>
</reference>
<feature type="region of interest" description="Disordered" evidence="1">
    <location>
        <begin position="260"/>
        <end position="299"/>
    </location>
</feature>
<dbReference type="OMA" id="THWTETE"/>
<dbReference type="InterPro" id="IPR050357">
    <property type="entry name" value="Arrestin_domain-protein"/>
</dbReference>
<dbReference type="GO" id="GO:0015031">
    <property type="term" value="P:protein transport"/>
    <property type="evidence" value="ECO:0007669"/>
    <property type="project" value="TreeGrafter"/>
</dbReference>
<dbReference type="InterPro" id="IPR014752">
    <property type="entry name" value="Arrestin-like_C"/>
</dbReference>
<dbReference type="Pfam" id="PF02752">
    <property type="entry name" value="Arrestin_C"/>
    <property type="match status" value="1"/>
</dbReference>
<evidence type="ECO:0000256" key="1">
    <source>
        <dbReference type="SAM" id="MobiDB-lite"/>
    </source>
</evidence>
<dbReference type="Proteomes" id="UP000887565">
    <property type="component" value="Unplaced"/>
</dbReference>
<dbReference type="SUPFAM" id="SSF81296">
    <property type="entry name" value="E set domains"/>
    <property type="match status" value="1"/>
</dbReference>
<dbReference type="SMART" id="SM01017">
    <property type="entry name" value="Arrestin_C"/>
    <property type="match status" value="1"/>
</dbReference>
<dbReference type="PANTHER" id="PTHR11188:SF176">
    <property type="entry name" value="ARRESTIN DOMAIN-CONTAINING PROTEIN 1"/>
    <property type="match status" value="1"/>
</dbReference>
<evidence type="ECO:0000313" key="3">
    <source>
        <dbReference type="Proteomes" id="UP000887565"/>
    </source>
</evidence>
<dbReference type="InterPro" id="IPR011022">
    <property type="entry name" value="Arrestin_C-like"/>
</dbReference>
<dbReference type="InterPro" id="IPR014756">
    <property type="entry name" value="Ig_E-set"/>
</dbReference>
<feature type="compositionally biased region" description="Polar residues" evidence="1">
    <location>
        <begin position="289"/>
        <end position="299"/>
    </location>
</feature>
<dbReference type="PANTHER" id="PTHR11188">
    <property type="entry name" value="ARRESTIN DOMAIN CONTAINING PROTEIN"/>
    <property type="match status" value="1"/>
</dbReference>
<dbReference type="WBParaSite" id="nRc.2.0.1.t25300-RA">
    <property type="protein sequence ID" value="nRc.2.0.1.t25300-RA"/>
    <property type="gene ID" value="nRc.2.0.1.g25300"/>
</dbReference>
<dbReference type="AlphaFoldDB" id="A0A915JFJ0"/>
<keyword evidence="3" id="KW-1185">Reference proteome</keyword>
<dbReference type="GO" id="GO:0005737">
    <property type="term" value="C:cytoplasm"/>
    <property type="evidence" value="ECO:0007669"/>
    <property type="project" value="TreeGrafter"/>
</dbReference>
<sequence>MFTQAVIDRPWKFDDKFKVLFTVIGLVDLNQEPDAVRPIRDMKSKQMGCLCCVSGHLECNVDIERCGYVPGENIPLNFELCNNSSSQVTLVDCPYREGYVGSGSLKMDYKLVKAKLVENVVYIARHGWSEHSKMDSRVVAQVESTEFVEPGDVQKWFGKFLPIPAVAPTLKTCGIIRADYQLVIKAVPDGCCTKSLKMFFPILIGNVPLRVVYQHAAPPVQPAIVPTAPEVAGGAVPSAPGLGLPAYHDLPPPSYEEAIFGGGSTKDETDDEHTGGPTQFAPRYPTYRFLSNTPTAPVQ</sequence>
<protein>
    <submittedName>
        <fullName evidence="4">Arrestin C-terminal-like domain-containing protein</fullName>
    </submittedName>
</protein>
<evidence type="ECO:0000259" key="2">
    <source>
        <dbReference type="SMART" id="SM01017"/>
    </source>
</evidence>
<dbReference type="Gene3D" id="2.60.40.640">
    <property type="match status" value="1"/>
</dbReference>
<proteinExistence type="predicted"/>
<name>A0A915JFJ0_ROMCU</name>
<accession>A0A915JFJ0</accession>
<evidence type="ECO:0000313" key="4">
    <source>
        <dbReference type="WBParaSite" id="nRc.2.0.1.t25300-RA"/>
    </source>
</evidence>